<keyword evidence="4" id="KW-0995">Kinetochore</keyword>
<dbReference type="GO" id="GO:0000776">
    <property type="term" value="C:kinetochore"/>
    <property type="evidence" value="ECO:0007669"/>
    <property type="project" value="UniProtKB-KW"/>
</dbReference>
<evidence type="ECO:0000256" key="6">
    <source>
        <dbReference type="ARBA" id="ARBA00023328"/>
    </source>
</evidence>
<dbReference type="PANTHER" id="PTHR48122">
    <property type="entry name" value="CENTROMERE PROTEIN H"/>
    <property type="match status" value="1"/>
</dbReference>
<dbReference type="PANTHER" id="PTHR48122:SF1">
    <property type="entry name" value="CENTROMERE PROTEIN H"/>
    <property type="match status" value="1"/>
</dbReference>
<dbReference type="Pfam" id="PF05837">
    <property type="entry name" value="CENP-H"/>
    <property type="match status" value="1"/>
</dbReference>
<dbReference type="AlphaFoldDB" id="A0A8G0LF65"/>
<keyword evidence="5" id="KW-0539">Nucleus</keyword>
<dbReference type="GO" id="GO:0007059">
    <property type="term" value="P:chromosome segregation"/>
    <property type="evidence" value="ECO:0007669"/>
    <property type="project" value="TreeGrafter"/>
</dbReference>
<dbReference type="Proteomes" id="UP000826661">
    <property type="component" value="Chromosome III"/>
</dbReference>
<feature type="domain" description="Centromere protein H C-terminal" evidence="10">
    <location>
        <begin position="57"/>
        <end position="255"/>
    </location>
</feature>
<feature type="coiled-coil region" evidence="8">
    <location>
        <begin position="51"/>
        <end position="78"/>
    </location>
</feature>
<comment type="subcellular location">
    <subcellularLocation>
        <location evidence="2">Chromosome</location>
        <location evidence="2">Centromere</location>
        <location evidence="2">Kinetochore</location>
    </subcellularLocation>
    <subcellularLocation>
        <location evidence="1">Nucleus</location>
    </subcellularLocation>
</comment>
<accession>A0A8G0LF65</accession>
<keyword evidence="8" id="KW-0175">Coiled coil</keyword>
<evidence type="ECO:0000256" key="4">
    <source>
        <dbReference type="ARBA" id="ARBA00022838"/>
    </source>
</evidence>
<dbReference type="EMBL" id="CP075866">
    <property type="protein sequence ID" value="QYS98764.1"/>
    <property type="molecule type" value="Genomic_DNA"/>
</dbReference>
<feature type="region of interest" description="Disordered" evidence="9">
    <location>
        <begin position="1"/>
        <end position="24"/>
    </location>
</feature>
<dbReference type="GO" id="GO:0051382">
    <property type="term" value="P:kinetochore assembly"/>
    <property type="evidence" value="ECO:0007669"/>
    <property type="project" value="InterPro"/>
</dbReference>
<keyword evidence="12" id="KW-1185">Reference proteome</keyword>
<feature type="compositionally biased region" description="Polar residues" evidence="9">
    <location>
        <begin position="1"/>
        <end position="17"/>
    </location>
</feature>
<reference evidence="11 12" key="1">
    <citation type="journal article" date="2021" name="BMC Genomics">
        <title>Telomere-to-telomere genome assembly of asparaginase-producing Trichoderma simmonsii.</title>
        <authorList>
            <person name="Chung D."/>
            <person name="Kwon Y.M."/>
            <person name="Yang Y."/>
        </authorList>
    </citation>
    <scope>NUCLEOTIDE SEQUENCE [LARGE SCALE GENOMIC DNA]</scope>
    <source>
        <strain evidence="11 12">GH-Sj1</strain>
    </source>
</reference>
<evidence type="ECO:0000256" key="5">
    <source>
        <dbReference type="ARBA" id="ARBA00023242"/>
    </source>
</evidence>
<sequence length="258" mass="28795">MNPQVSNTTRSIEQAQPDTAFLTDPAPFTAKMSEVDEAMTGVDGGESHLPLSEDETRVLELYDKLQELRLEIAIINAQQAGAKGGDEDLTAAQNALLTARARYRLRNDAIEAVMVANPILKAVHSGTQASPIERDLFPYVQQRDETSISVAKHAESRTRLRRDLTSVQVQSIRMCRENVKLTEQLFELAEQAKQKKAIRLDNPQVQREMDKLTREVKSSRQRWKVMKGVASGIIAGSGVDWAGDEDLRNIVLDPEDED</sequence>
<name>A0A8G0LF65_9HYPO</name>
<dbReference type="GO" id="GO:0005634">
    <property type="term" value="C:nucleus"/>
    <property type="evidence" value="ECO:0007669"/>
    <property type="project" value="UniProtKB-SubCell"/>
</dbReference>
<evidence type="ECO:0000256" key="9">
    <source>
        <dbReference type="SAM" id="MobiDB-lite"/>
    </source>
</evidence>
<protein>
    <submittedName>
        <fullName evidence="11">CENP-H domain-containing protein</fullName>
    </submittedName>
</protein>
<dbReference type="GO" id="GO:0043515">
    <property type="term" value="F:kinetochore binding"/>
    <property type="evidence" value="ECO:0007669"/>
    <property type="project" value="TreeGrafter"/>
</dbReference>
<organism evidence="11 12">
    <name type="scientific">Trichoderma simmonsii</name>
    <dbReference type="NCBI Taxonomy" id="1491479"/>
    <lineage>
        <taxon>Eukaryota</taxon>
        <taxon>Fungi</taxon>
        <taxon>Dikarya</taxon>
        <taxon>Ascomycota</taxon>
        <taxon>Pezizomycotina</taxon>
        <taxon>Sordariomycetes</taxon>
        <taxon>Hypocreomycetidae</taxon>
        <taxon>Hypocreales</taxon>
        <taxon>Hypocreaceae</taxon>
        <taxon>Trichoderma</taxon>
    </lineage>
</organism>
<evidence type="ECO:0000256" key="1">
    <source>
        <dbReference type="ARBA" id="ARBA00004123"/>
    </source>
</evidence>
<dbReference type="GO" id="GO:0007052">
    <property type="term" value="P:mitotic spindle organization"/>
    <property type="evidence" value="ECO:0007669"/>
    <property type="project" value="TreeGrafter"/>
</dbReference>
<comment type="similarity">
    <text evidence="7">Belongs to the CENP-H/MCM16 family.</text>
</comment>
<evidence type="ECO:0000256" key="7">
    <source>
        <dbReference type="ARBA" id="ARBA00025735"/>
    </source>
</evidence>
<dbReference type="InterPro" id="IPR008426">
    <property type="entry name" value="CENP-H_C"/>
</dbReference>
<evidence type="ECO:0000259" key="10">
    <source>
        <dbReference type="Pfam" id="PF05837"/>
    </source>
</evidence>
<evidence type="ECO:0000256" key="8">
    <source>
        <dbReference type="SAM" id="Coils"/>
    </source>
</evidence>
<keyword evidence="3" id="KW-0158">Chromosome</keyword>
<gene>
    <name evidence="11" type="ORF">H0G86_005928</name>
</gene>
<evidence type="ECO:0000256" key="2">
    <source>
        <dbReference type="ARBA" id="ARBA00004629"/>
    </source>
</evidence>
<evidence type="ECO:0000313" key="12">
    <source>
        <dbReference type="Proteomes" id="UP000826661"/>
    </source>
</evidence>
<feature type="coiled-coil region" evidence="8">
    <location>
        <begin position="195"/>
        <end position="222"/>
    </location>
</feature>
<keyword evidence="6" id="KW-0137">Centromere</keyword>
<evidence type="ECO:0000256" key="3">
    <source>
        <dbReference type="ARBA" id="ARBA00022454"/>
    </source>
</evidence>
<proteinExistence type="inferred from homology"/>
<dbReference type="InterPro" id="IPR040034">
    <property type="entry name" value="CENP-H"/>
</dbReference>
<evidence type="ECO:0000313" key="11">
    <source>
        <dbReference type="EMBL" id="QYS98764.1"/>
    </source>
</evidence>